<feature type="region of interest" description="Disordered" evidence="4">
    <location>
        <begin position="478"/>
        <end position="551"/>
    </location>
</feature>
<evidence type="ECO:0000313" key="7">
    <source>
        <dbReference type="Proteomes" id="UP000757540"/>
    </source>
</evidence>
<keyword evidence="3" id="KW-0175">Coiled coil</keyword>
<keyword evidence="5" id="KW-0472">Membrane</keyword>
<feature type="transmembrane region" description="Helical" evidence="5">
    <location>
        <begin position="211"/>
        <end position="234"/>
    </location>
</feature>
<comment type="caution">
    <text evidence="6">The sequence shown here is derived from an EMBL/GenBank/DDBJ whole genome shotgun (WGS) entry which is preliminary data.</text>
</comment>
<dbReference type="SUPFAM" id="SSF52540">
    <property type="entry name" value="P-loop containing nucleoside triphosphate hydrolases"/>
    <property type="match status" value="1"/>
</dbReference>
<keyword evidence="1" id="KW-0547">Nucleotide-binding</keyword>
<dbReference type="InterPro" id="IPR005702">
    <property type="entry name" value="Wzc-like_C"/>
</dbReference>
<dbReference type="InterPro" id="IPR027417">
    <property type="entry name" value="P-loop_NTPase"/>
</dbReference>
<evidence type="ECO:0000256" key="2">
    <source>
        <dbReference type="ARBA" id="ARBA00022840"/>
    </source>
</evidence>
<dbReference type="Gene3D" id="3.40.50.300">
    <property type="entry name" value="P-loop containing nucleotide triphosphate hydrolases"/>
    <property type="match status" value="1"/>
</dbReference>
<feature type="compositionally biased region" description="Polar residues" evidence="4">
    <location>
        <begin position="541"/>
        <end position="551"/>
    </location>
</feature>
<keyword evidence="5" id="KW-0812">Transmembrane</keyword>
<dbReference type="InterPro" id="IPR050445">
    <property type="entry name" value="Bact_polysacc_biosynth/exp"/>
</dbReference>
<organism evidence="6 7">
    <name type="scientific">Isoptericola halotolerans</name>
    <dbReference type="NCBI Taxonomy" id="300560"/>
    <lineage>
        <taxon>Bacteria</taxon>
        <taxon>Bacillati</taxon>
        <taxon>Actinomycetota</taxon>
        <taxon>Actinomycetes</taxon>
        <taxon>Micrococcales</taxon>
        <taxon>Promicromonosporaceae</taxon>
        <taxon>Isoptericola</taxon>
    </lineage>
</organism>
<sequence>MTIREFGRVVWTGKWYVLGAVILVIAATMWFADRQVTEYQATTVVQLEESTTGNGSVVVGDDAGLVTSPVVATAADAVLDPPTSALESVDAVYDAETQTLVVSSQASDPQRAVALSNAYAQAHLDHLPTVIEEQVTLLDEQIAAVSEQVREARETLEDDKDDPVASALEQTGNESLGGLTSTLTAYLALVRPGYVAVEAVSATPVGLDTTMMLAVAVLAGIVAGVGAAFLRYALDMRVRSSHEVSSITEAPVLAGLADARKAMRWARSEGTLPVATRVATPFTESVRELRTAIQVDLGERQHGTVVVSAADPRAPRAFVAANLAASFALSGRRTVVLSGDLRRPQIDALLPPPEGWDGSRGQMRPSIVPNLDVCPMPDVPLDPADYLASERARDLVEAVKRRADIVVVDAPPVLAAADATILGSYADGVVLVAEVRRTDRAILAEAAQRLRTNSVRLIGVAVAGRSETHRAAYAATYGDVDDARPGPRDGASPSSVASASSAEAGVGSPGGRPGPWARLPFVPREASADSSAEDSAASASGTGTQRARQTG</sequence>
<keyword evidence="7" id="KW-1185">Reference proteome</keyword>
<dbReference type="CDD" id="cd05387">
    <property type="entry name" value="BY-kinase"/>
    <property type="match status" value="1"/>
</dbReference>
<gene>
    <name evidence="6" type="ORF">HDG69_001999</name>
</gene>
<feature type="compositionally biased region" description="Low complexity" evidence="4">
    <location>
        <begin position="528"/>
        <end position="540"/>
    </location>
</feature>
<evidence type="ECO:0000256" key="1">
    <source>
        <dbReference type="ARBA" id="ARBA00022741"/>
    </source>
</evidence>
<evidence type="ECO:0000256" key="4">
    <source>
        <dbReference type="SAM" id="MobiDB-lite"/>
    </source>
</evidence>
<reference evidence="6 7" key="1">
    <citation type="submission" date="2020-05" db="EMBL/GenBank/DDBJ databases">
        <title>Genomic Encyclopedia of Type Strains, Phase III (KMG-III): the genomes of soil and plant-associated and newly described type strains.</title>
        <authorList>
            <person name="Whitman W."/>
        </authorList>
    </citation>
    <scope>NUCLEOTIDE SEQUENCE [LARGE SCALE GENOMIC DNA]</scope>
    <source>
        <strain evidence="6 7">KCTC 19046</strain>
    </source>
</reference>
<keyword evidence="2" id="KW-0067">ATP-binding</keyword>
<dbReference type="PANTHER" id="PTHR32309">
    <property type="entry name" value="TYROSINE-PROTEIN KINASE"/>
    <property type="match status" value="1"/>
</dbReference>
<feature type="compositionally biased region" description="Low complexity" evidence="4">
    <location>
        <begin position="490"/>
        <end position="506"/>
    </location>
</feature>
<name>A0ABX2A3J6_9MICO</name>
<evidence type="ECO:0000313" key="6">
    <source>
        <dbReference type="EMBL" id="NOV97424.1"/>
    </source>
</evidence>
<keyword evidence="5" id="KW-1133">Transmembrane helix</keyword>
<feature type="coiled-coil region" evidence="3">
    <location>
        <begin position="135"/>
        <end position="162"/>
    </location>
</feature>
<evidence type="ECO:0000256" key="3">
    <source>
        <dbReference type="SAM" id="Coils"/>
    </source>
</evidence>
<dbReference type="RefSeq" id="WP_171783636.1">
    <property type="nucleotide sequence ID" value="NZ_BAAAML010000006.1"/>
</dbReference>
<evidence type="ECO:0000256" key="5">
    <source>
        <dbReference type="SAM" id="Phobius"/>
    </source>
</evidence>
<proteinExistence type="predicted"/>
<feature type="transmembrane region" description="Helical" evidence="5">
    <location>
        <begin position="12"/>
        <end position="32"/>
    </location>
</feature>
<protein>
    <submittedName>
        <fullName evidence="6">Mrp family chromosome partitioning ATPase</fullName>
    </submittedName>
</protein>
<dbReference type="Proteomes" id="UP000757540">
    <property type="component" value="Unassembled WGS sequence"/>
</dbReference>
<accession>A0ABX2A3J6</accession>
<dbReference type="PANTHER" id="PTHR32309:SF13">
    <property type="entry name" value="FERRIC ENTEROBACTIN TRANSPORT PROTEIN FEPE"/>
    <property type="match status" value="1"/>
</dbReference>
<dbReference type="EMBL" id="JABEZU010000002">
    <property type="protein sequence ID" value="NOV97424.1"/>
    <property type="molecule type" value="Genomic_DNA"/>
</dbReference>